<gene>
    <name evidence="8" type="ORF">ACFFUT_06290</name>
</gene>
<dbReference type="SUPFAM" id="SSF55874">
    <property type="entry name" value="ATPase domain of HSP90 chaperone/DNA topoisomerase II/histidine kinase"/>
    <property type="match status" value="1"/>
</dbReference>
<dbReference type="InterPro" id="IPR004358">
    <property type="entry name" value="Sig_transdc_His_kin-like_C"/>
</dbReference>
<proteinExistence type="predicted"/>
<dbReference type="Pfam" id="PF02518">
    <property type="entry name" value="HATPase_c"/>
    <property type="match status" value="1"/>
</dbReference>
<evidence type="ECO:0000313" key="8">
    <source>
        <dbReference type="EMBL" id="MFB9231395.1"/>
    </source>
</evidence>
<dbReference type="PANTHER" id="PTHR43047:SF72">
    <property type="entry name" value="OSMOSENSING HISTIDINE PROTEIN KINASE SLN1"/>
    <property type="match status" value="1"/>
</dbReference>
<evidence type="ECO:0000256" key="1">
    <source>
        <dbReference type="ARBA" id="ARBA00000085"/>
    </source>
</evidence>
<dbReference type="GO" id="GO:0005524">
    <property type="term" value="F:ATP binding"/>
    <property type="evidence" value="ECO:0007669"/>
    <property type="project" value="UniProtKB-KW"/>
</dbReference>
<dbReference type="PANTHER" id="PTHR43047">
    <property type="entry name" value="TWO-COMPONENT HISTIDINE PROTEIN KINASE"/>
    <property type="match status" value="1"/>
</dbReference>
<evidence type="ECO:0000259" key="6">
    <source>
        <dbReference type="PROSITE" id="PS50109"/>
    </source>
</evidence>
<organism evidence="8 9">
    <name type="scientific">Pseudohalocynthiibacter aestuariivivens</name>
    <dbReference type="NCBI Taxonomy" id="1591409"/>
    <lineage>
        <taxon>Bacteria</taxon>
        <taxon>Pseudomonadati</taxon>
        <taxon>Pseudomonadota</taxon>
        <taxon>Alphaproteobacteria</taxon>
        <taxon>Rhodobacterales</taxon>
        <taxon>Paracoccaceae</taxon>
        <taxon>Pseudohalocynthiibacter</taxon>
    </lineage>
</organism>
<dbReference type="SMART" id="SM00387">
    <property type="entry name" value="HATPase_c"/>
    <property type="match status" value="1"/>
</dbReference>
<feature type="modified residue" description="4-aspartylphosphate" evidence="5">
    <location>
        <position position="307"/>
    </location>
</feature>
<comment type="catalytic activity">
    <reaction evidence="1">
        <text>ATP + protein L-histidine = ADP + protein N-phospho-L-histidine.</text>
        <dbReference type="EC" id="2.7.13.3"/>
    </reaction>
</comment>
<dbReference type="PROSITE" id="PS50110">
    <property type="entry name" value="RESPONSE_REGULATORY"/>
    <property type="match status" value="1"/>
</dbReference>
<protein>
    <recommendedName>
        <fullName evidence="2">histidine kinase</fullName>
        <ecNumber evidence="2">2.7.13.3</ecNumber>
    </recommendedName>
</protein>
<dbReference type="Gene3D" id="3.40.50.2300">
    <property type="match status" value="1"/>
</dbReference>
<evidence type="ECO:0000259" key="7">
    <source>
        <dbReference type="PROSITE" id="PS50110"/>
    </source>
</evidence>
<dbReference type="SMART" id="SM00448">
    <property type="entry name" value="REC"/>
    <property type="match status" value="1"/>
</dbReference>
<evidence type="ECO:0000256" key="2">
    <source>
        <dbReference type="ARBA" id="ARBA00012438"/>
    </source>
</evidence>
<evidence type="ECO:0000256" key="3">
    <source>
        <dbReference type="ARBA" id="ARBA00022679"/>
    </source>
</evidence>
<evidence type="ECO:0000256" key="5">
    <source>
        <dbReference type="PROSITE-ProRule" id="PRU00169"/>
    </source>
</evidence>
<dbReference type="SUPFAM" id="SSF52172">
    <property type="entry name" value="CheY-like"/>
    <property type="match status" value="1"/>
</dbReference>
<evidence type="ECO:0000313" key="9">
    <source>
        <dbReference type="Proteomes" id="UP001589683"/>
    </source>
</evidence>
<dbReference type="Gene3D" id="3.30.565.10">
    <property type="entry name" value="Histidine kinase-like ATPase, C-terminal domain"/>
    <property type="match status" value="1"/>
</dbReference>
<name>A0ABV5JE39_9RHOB</name>
<dbReference type="InterPro" id="IPR011006">
    <property type="entry name" value="CheY-like_superfamily"/>
</dbReference>
<keyword evidence="8" id="KW-0067">ATP-binding</keyword>
<evidence type="ECO:0000256" key="4">
    <source>
        <dbReference type="ARBA" id="ARBA00022777"/>
    </source>
</evidence>
<dbReference type="Pfam" id="PF00072">
    <property type="entry name" value="Response_reg"/>
    <property type="match status" value="1"/>
</dbReference>
<keyword evidence="4" id="KW-0418">Kinase</keyword>
<keyword evidence="3" id="KW-0808">Transferase</keyword>
<dbReference type="InterPro" id="IPR003594">
    <property type="entry name" value="HATPase_dom"/>
</dbReference>
<dbReference type="InterPro" id="IPR001789">
    <property type="entry name" value="Sig_transdc_resp-reg_receiver"/>
</dbReference>
<sequence length="508" mass="55398">MTDNSQKAKSFFGAADPDGATRLNLLTHDIRSAVFDVIGGLRLVDHSKIDPETRLQLERIRTSGEILARLVEDALNLVTDGLSGTESVFANLHLHRLLNDVELRWSGRAKAKGLEFTLSIDPDVPAVISTDRLGLERILSNLLSNAFKYTDKGVVRMETSLADGNILRFSLHDDGPGFSDEALSKLYNLHGRPYNTEKPGTGLGLHIAKDIADRMGGTIQVSNGSNGAIVTLELPAKAWHYATAVQGEYPLPDLSNVRVLVAEDNETNQLIIAQMLQTMGAEYEIAIDGIEALNWLERESFDIALIDIDMPRLSGIDVMRHVRSQMTELRDLPILAVTAFVLRANRDAIYDAGANRILAKPILSIETFGQSIASLLRLAEGSIPIDEQAVARPTLDETRLNHLLEISGPEGAKELLNRLHSDLSNISDALSNAVPELDLPNLRGQTHVLISLAGAVGADRLQRQAEALNSAAHLQDESAVLALGQEAERNLNHLIDRIASEMSKEKGS</sequence>
<dbReference type="InterPro" id="IPR005467">
    <property type="entry name" value="His_kinase_dom"/>
</dbReference>
<dbReference type="EC" id="2.7.13.3" evidence="2"/>
<feature type="domain" description="Histidine kinase" evidence="6">
    <location>
        <begin position="25"/>
        <end position="238"/>
    </location>
</feature>
<dbReference type="PROSITE" id="PS50109">
    <property type="entry name" value="HIS_KIN"/>
    <property type="match status" value="1"/>
</dbReference>
<dbReference type="InterPro" id="IPR036641">
    <property type="entry name" value="HPT_dom_sf"/>
</dbReference>
<keyword evidence="5" id="KW-0597">Phosphoprotein</keyword>
<comment type="caution">
    <text evidence="8">The sequence shown here is derived from an EMBL/GenBank/DDBJ whole genome shotgun (WGS) entry which is preliminary data.</text>
</comment>
<dbReference type="PRINTS" id="PR00344">
    <property type="entry name" value="BCTRLSENSOR"/>
</dbReference>
<keyword evidence="9" id="KW-1185">Reference proteome</keyword>
<dbReference type="InterPro" id="IPR036890">
    <property type="entry name" value="HATPase_C_sf"/>
</dbReference>
<reference evidence="8 9" key="1">
    <citation type="submission" date="2024-09" db="EMBL/GenBank/DDBJ databases">
        <authorList>
            <person name="Sun Q."/>
            <person name="Mori K."/>
        </authorList>
    </citation>
    <scope>NUCLEOTIDE SEQUENCE [LARGE SCALE GENOMIC DNA]</scope>
    <source>
        <strain evidence="8 9">CECT 8726</strain>
    </source>
</reference>
<dbReference type="RefSeq" id="WP_213888808.1">
    <property type="nucleotide sequence ID" value="NZ_JAGFNU010000005.1"/>
</dbReference>
<dbReference type="SUPFAM" id="SSF47226">
    <property type="entry name" value="Histidine-containing phosphotransfer domain, HPT domain"/>
    <property type="match status" value="1"/>
</dbReference>
<accession>A0ABV5JE39</accession>
<dbReference type="CDD" id="cd17546">
    <property type="entry name" value="REC_hyHK_CKI1_RcsC-like"/>
    <property type="match status" value="1"/>
</dbReference>
<dbReference type="Gene3D" id="1.20.120.160">
    <property type="entry name" value="HPT domain"/>
    <property type="match status" value="1"/>
</dbReference>
<dbReference type="EMBL" id="JBHMEA010000016">
    <property type="protein sequence ID" value="MFB9231395.1"/>
    <property type="molecule type" value="Genomic_DNA"/>
</dbReference>
<dbReference type="Proteomes" id="UP001589683">
    <property type="component" value="Unassembled WGS sequence"/>
</dbReference>
<feature type="domain" description="Response regulatory" evidence="7">
    <location>
        <begin position="258"/>
        <end position="375"/>
    </location>
</feature>
<keyword evidence="8" id="KW-0547">Nucleotide-binding</keyword>